<evidence type="ECO:0000256" key="3">
    <source>
        <dbReference type="ARBA" id="ARBA00012895"/>
    </source>
</evidence>
<dbReference type="InterPro" id="IPR002205">
    <property type="entry name" value="Topo_IIA_dom_A"/>
</dbReference>
<dbReference type="EMBL" id="JAKNCT010000011">
    <property type="protein sequence ID" value="MCG5031627.1"/>
    <property type="molecule type" value="Genomic_DNA"/>
</dbReference>
<evidence type="ECO:0000256" key="1">
    <source>
        <dbReference type="ARBA" id="ARBA00000185"/>
    </source>
</evidence>
<dbReference type="Gene3D" id="3.90.199.10">
    <property type="entry name" value="Topoisomerase II, domain 5"/>
    <property type="match status" value="1"/>
</dbReference>
<evidence type="ECO:0000256" key="6">
    <source>
        <dbReference type="ARBA" id="ARBA00023235"/>
    </source>
</evidence>
<evidence type="ECO:0000313" key="10">
    <source>
        <dbReference type="EMBL" id="MCG5031627.1"/>
    </source>
</evidence>
<feature type="region of interest" description="Disordered" evidence="8">
    <location>
        <begin position="1043"/>
        <end position="1067"/>
    </location>
</feature>
<dbReference type="Proteomes" id="UP001297600">
    <property type="component" value="Unassembled WGS sequence"/>
</dbReference>
<dbReference type="Gene3D" id="2.120.10.90">
    <property type="entry name" value="DNA gyrase/topoisomerase IV, subunit A, C-terminal"/>
    <property type="match status" value="2"/>
</dbReference>
<keyword evidence="11" id="KW-1185">Reference proteome</keyword>
<dbReference type="NCBIfam" id="NF004044">
    <property type="entry name" value="PRK05561.1"/>
    <property type="match status" value="1"/>
</dbReference>
<evidence type="ECO:0000259" key="9">
    <source>
        <dbReference type="PROSITE" id="PS52040"/>
    </source>
</evidence>
<evidence type="ECO:0000256" key="7">
    <source>
        <dbReference type="PROSITE-ProRule" id="PRU01384"/>
    </source>
</evidence>
<comment type="similarity">
    <text evidence="2">Belongs to the type II topoisomerase GyrA/ParC subunit family.</text>
</comment>
<dbReference type="Pfam" id="PF03989">
    <property type="entry name" value="DNA_gyraseA_C"/>
    <property type="match status" value="6"/>
</dbReference>
<organism evidence="10 11">
    <name type="scientific">Mesosutterella porci</name>
    <dbReference type="NCBI Taxonomy" id="2915351"/>
    <lineage>
        <taxon>Bacteria</taxon>
        <taxon>Pseudomonadati</taxon>
        <taxon>Pseudomonadota</taxon>
        <taxon>Betaproteobacteria</taxon>
        <taxon>Burkholderiales</taxon>
        <taxon>Sutterellaceae</taxon>
        <taxon>Mesosutterella</taxon>
    </lineage>
</organism>
<name>A0ABS9MTA9_9BURK</name>
<dbReference type="Gene3D" id="3.30.1360.40">
    <property type="match status" value="1"/>
</dbReference>
<comment type="catalytic activity">
    <reaction evidence="1 7">
        <text>ATP-dependent breakage, passage and rejoining of double-stranded DNA.</text>
        <dbReference type="EC" id="5.6.2.2"/>
    </reaction>
</comment>
<keyword evidence="5 7" id="KW-0238">DNA-binding</keyword>
<keyword evidence="4 7" id="KW-0799">Topoisomerase</keyword>
<dbReference type="Gene3D" id="1.10.268.10">
    <property type="entry name" value="Topoisomerase, domain 3"/>
    <property type="match status" value="1"/>
</dbReference>
<feature type="domain" description="Topo IIA-type catalytic" evidence="9">
    <location>
        <begin position="56"/>
        <end position="557"/>
    </location>
</feature>
<feature type="active site" description="O-(5'-phospho-DNA)-tyrosine intermediate" evidence="7">
    <location>
        <position position="144"/>
    </location>
</feature>
<dbReference type="InterPro" id="IPR013757">
    <property type="entry name" value="Topo_IIA_A_a_sf"/>
</dbReference>
<dbReference type="CDD" id="cd00187">
    <property type="entry name" value="TOP4c"/>
    <property type="match status" value="1"/>
</dbReference>
<evidence type="ECO:0000256" key="5">
    <source>
        <dbReference type="ARBA" id="ARBA00023125"/>
    </source>
</evidence>
<comment type="caution">
    <text evidence="10">The sequence shown here is derived from an EMBL/GenBank/DDBJ whole genome shotgun (WGS) entry which is preliminary data.</text>
</comment>
<dbReference type="SMART" id="SM00434">
    <property type="entry name" value="TOP4c"/>
    <property type="match status" value="1"/>
</dbReference>
<evidence type="ECO:0000256" key="2">
    <source>
        <dbReference type="ARBA" id="ARBA00008263"/>
    </source>
</evidence>
<feature type="compositionally biased region" description="Acidic residues" evidence="8">
    <location>
        <begin position="1048"/>
        <end position="1058"/>
    </location>
</feature>
<proteinExistence type="inferred from homology"/>
<evidence type="ECO:0000256" key="8">
    <source>
        <dbReference type="SAM" id="MobiDB-lite"/>
    </source>
</evidence>
<dbReference type="Pfam" id="PF00521">
    <property type="entry name" value="DNA_topoisoIV"/>
    <property type="match status" value="1"/>
</dbReference>
<dbReference type="SUPFAM" id="SSF101904">
    <property type="entry name" value="GyrA/ParC C-terminal domain-like"/>
    <property type="match status" value="2"/>
</dbReference>
<dbReference type="InterPro" id="IPR050220">
    <property type="entry name" value="Type_II_DNA_Topoisomerases"/>
</dbReference>
<dbReference type="InterPro" id="IPR035516">
    <property type="entry name" value="Gyrase/topoIV_suA_C"/>
</dbReference>
<dbReference type="PANTHER" id="PTHR43493">
    <property type="entry name" value="DNA GYRASE/TOPOISOMERASE SUBUNIT A"/>
    <property type="match status" value="1"/>
</dbReference>
<feature type="compositionally biased region" description="Polar residues" evidence="8">
    <location>
        <begin position="1"/>
        <end position="17"/>
    </location>
</feature>
<dbReference type="PANTHER" id="PTHR43493:SF5">
    <property type="entry name" value="DNA GYRASE SUBUNIT A, CHLOROPLASTIC_MITOCHONDRIAL"/>
    <property type="match status" value="1"/>
</dbReference>
<reference evidence="10 11" key="1">
    <citation type="submission" date="2022-02" db="EMBL/GenBank/DDBJ databases">
        <title>Mesosutterella porci, a novel member of the family Sutterellaceae from pig feces.</title>
        <authorList>
            <person name="Wylensek D."/>
            <person name="Clavel T."/>
        </authorList>
    </citation>
    <scope>NUCLEOTIDE SEQUENCE [LARGE SCALE GENOMIC DNA]</scope>
    <source>
        <strain evidence="11">oilRF-744-wt-GAM-9</strain>
    </source>
</reference>
<dbReference type="EC" id="5.6.2.2" evidence="3"/>
<sequence length="1067" mass="117957">MSTEDANSLPEGSSGNDSGAADPVSLHEDIHQVNISDEMEEAYLNYSMSVLIGRALPDARDGFKPVHRRVLYAMWRLGNRHDVPYKKSARVVGDVIGKYHPHGDIAVYDTIVRMAQPFSLRYPLVDGHGNFGTIDRDPAAAMRYTEVRLSRIAEEMLTDIDRDTVDMTPNFDGTEKEPSVLPARFPQLLVNGSQGIAVGMATNIPTHNLGETIDACLYALHHPEASVDDLIRFMPAPDFPTGGIIFGLSGVRQAYRTGRGSVLIRAKVHEETDDKGRTSIVVDEIPYMVNKAELIKKIAALRNEKKIDGITDLRDESSKDIRIVIELRRDAHPEAVKNNLFKLTDLQTTFGVNMVALLDGRPQLLNLKQLVDAFIGLRREVVTRRTRFLLAKARAEGHLQEGLAIALANIDEFIEIIKSSSDRAEATDRLMNRGWKAQIVNEMIASVAGSYQDYRPQDIEGDRGLRADGLYWLSREQTDRILDMRLQTLTATQQESIIAAYKELCAQITDYLDILAHDERIVKIINDDLLYIKEKYGDARRTAIDPSGDPDFDELDLIPQKDLVVTLSRDGYVKSQLLSDYQAQRRGGQGRKSGKFRDQDAGDQLIVTNTHDQLLCFTSFGRMYLINHAYMVPTGTAGSKGRPIQNLIALQQFEKSDGRGGTVKALEKVTNILAIPAPDENHCVFFSTARAPVRSQLLRLSRDEVRLQELPADVSESIRRDVAAFKSELPQISAEKWDATALADLPATAQAEIKGILKWGTEETEAARKEAGNSKTWSEMKVSDLPAELRAQARSICDRGLGELAALKGEDWGRVTLGELPVKARNTARDAFRLSLLSDFAREHFVFFATARGIVKKVPLSEFSKVQNGGTSAVSLDPDDQLIGAELTDGHHDIMLFSDAGKAVRFDENDVRPMGRTARGVGGMRIRESDRIIALIVAGDEDRMVLTATENGFGKRTPIAEYTRHGRNTQGMIAIATTERNGRVVGACLVSEEDEIILLSEKGHIVRTPVADIRVCSRAAQGVTLIGLKDDRLVSVTPVQAGMRGEEPAENGEAEPQNEDAGIPADE</sequence>
<evidence type="ECO:0000313" key="11">
    <source>
        <dbReference type="Proteomes" id="UP001297600"/>
    </source>
</evidence>
<keyword evidence="6 7" id="KW-0413">Isomerase</keyword>
<dbReference type="SUPFAM" id="SSF56719">
    <property type="entry name" value="Type II DNA topoisomerase"/>
    <property type="match status" value="1"/>
</dbReference>
<dbReference type="InterPro" id="IPR006691">
    <property type="entry name" value="GyrA/parC_rep"/>
</dbReference>
<dbReference type="PROSITE" id="PS52040">
    <property type="entry name" value="TOPO_IIA"/>
    <property type="match status" value="1"/>
</dbReference>
<evidence type="ECO:0000256" key="4">
    <source>
        <dbReference type="ARBA" id="ARBA00023029"/>
    </source>
</evidence>
<feature type="region of interest" description="Disordered" evidence="8">
    <location>
        <begin position="1"/>
        <end position="23"/>
    </location>
</feature>
<accession>A0ABS9MTA9</accession>
<gene>
    <name evidence="10" type="ORF">MAF45_09270</name>
</gene>
<dbReference type="InterPro" id="IPR013760">
    <property type="entry name" value="Topo_IIA-like_dom_sf"/>
</dbReference>
<dbReference type="InterPro" id="IPR013758">
    <property type="entry name" value="Topo_IIA_A/C_ab"/>
</dbReference>
<protein>
    <recommendedName>
        <fullName evidence="3">DNA topoisomerase (ATP-hydrolyzing)</fullName>
        <ecNumber evidence="3">5.6.2.2</ecNumber>
    </recommendedName>
</protein>